<reference evidence="2 3" key="1">
    <citation type="submission" date="2017-06" db="EMBL/GenBank/DDBJ databases">
        <title>Genome sequencing of cyanobaciteial culture collection at National Institute for Environmental Studies (NIES).</title>
        <authorList>
            <person name="Hirose Y."/>
            <person name="Shimura Y."/>
            <person name="Fujisawa T."/>
            <person name="Nakamura Y."/>
            <person name="Kawachi M."/>
        </authorList>
    </citation>
    <scope>NUCLEOTIDE SEQUENCE [LARGE SCALE GENOMIC DNA]</scope>
    <source>
        <strain evidence="2 3">NIES-37</strain>
    </source>
</reference>
<accession>A0A1Z4NAX3</accession>
<organism evidence="2 3">
    <name type="scientific">Tolypothrix tenuis PCC 7101</name>
    <dbReference type="NCBI Taxonomy" id="231146"/>
    <lineage>
        <taxon>Bacteria</taxon>
        <taxon>Bacillati</taxon>
        <taxon>Cyanobacteriota</taxon>
        <taxon>Cyanophyceae</taxon>
        <taxon>Nostocales</taxon>
        <taxon>Tolypothrichaceae</taxon>
        <taxon>Tolypothrix</taxon>
    </lineage>
</organism>
<gene>
    <name evidence="2" type="ORF">NIES37_68380</name>
</gene>
<dbReference type="KEGG" id="ttq:NIES37_68380"/>
<dbReference type="Proteomes" id="UP000218785">
    <property type="component" value="Chromosome"/>
</dbReference>
<evidence type="ECO:0008006" key="4">
    <source>
        <dbReference type="Google" id="ProtNLM"/>
    </source>
</evidence>
<feature type="region of interest" description="Disordered" evidence="1">
    <location>
        <begin position="1"/>
        <end position="20"/>
    </location>
</feature>
<keyword evidence="3" id="KW-1185">Reference proteome</keyword>
<evidence type="ECO:0000313" key="2">
    <source>
        <dbReference type="EMBL" id="BAZ02825.1"/>
    </source>
</evidence>
<protein>
    <recommendedName>
        <fullName evidence="4">Protein kinase domain-containing protein</fullName>
    </recommendedName>
</protein>
<evidence type="ECO:0000313" key="3">
    <source>
        <dbReference type="Proteomes" id="UP000218785"/>
    </source>
</evidence>
<sequence length="406" mass="47237">MLDENLDITESQPEKPLHLDSLTADTQCTVARPRKMAQNPIEIRTKKYFHLSSQIAQLDNAQLLSLFNNSESNDSSTGWGRNYTITLGESQVFVKLVPVTDIEFDNLFSTRNLYNLPTYCNYGLGSTGFGVFRELVTHIKTTNWVLAGEIATFPLMYHYRIIPFSGQRADVDREHYKSYIEYWGNSENAGKYLLDRANANYELVLLLEYIPHILETWLLLNPDKLQQPLDELRTTIDFLRMKGIIHFDAHFRNILTDGEQIYLSDFGLVLDKSFGLTTEEQSFFEQNKFYDYGEVLRNLGHLIRAPYDSCSENDKRRIREKYSIQESLKPYEQRSILLDNIEQIYADGDIKLNVFYVASIIKYRSIIKLMQNFFAAMWDNKNKDTKFPHAELEILLKETGFIRDAG</sequence>
<dbReference type="SUPFAM" id="SSF56112">
    <property type="entry name" value="Protein kinase-like (PK-like)"/>
    <property type="match status" value="1"/>
</dbReference>
<name>A0A1Z4NAX3_9CYAN</name>
<dbReference type="Gene3D" id="1.10.510.10">
    <property type="entry name" value="Transferase(Phosphotransferase) domain 1"/>
    <property type="match status" value="1"/>
</dbReference>
<dbReference type="RefSeq" id="WP_321206714.1">
    <property type="nucleotide sequence ID" value="NZ_CAWNJS010000001.1"/>
</dbReference>
<dbReference type="EMBL" id="AP018248">
    <property type="protein sequence ID" value="BAZ02825.1"/>
    <property type="molecule type" value="Genomic_DNA"/>
</dbReference>
<evidence type="ECO:0000256" key="1">
    <source>
        <dbReference type="SAM" id="MobiDB-lite"/>
    </source>
</evidence>
<dbReference type="AlphaFoldDB" id="A0A1Z4NAX3"/>
<dbReference type="InterPro" id="IPR011009">
    <property type="entry name" value="Kinase-like_dom_sf"/>
</dbReference>
<proteinExistence type="predicted"/>